<dbReference type="CDD" id="cd16539">
    <property type="entry name" value="RING-HC_RNF113A_B"/>
    <property type="match status" value="1"/>
</dbReference>
<evidence type="ECO:0000313" key="8">
    <source>
        <dbReference type="EnsemblMetazoa" id="MDOA007001-PA"/>
    </source>
</evidence>
<gene>
    <name evidence="8" type="primary">101901416</name>
    <name evidence="10" type="synonym">LOC101901416</name>
</gene>
<organism evidence="8">
    <name type="scientific">Musca domestica</name>
    <name type="common">House fly</name>
    <dbReference type="NCBI Taxonomy" id="7370"/>
    <lineage>
        <taxon>Eukaryota</taxon>
        <taxon>Metazoa</taxon>
        <taxon>Ecdysozoa</taxon>
        <taxon>Arthropoda</taxon>
        <taxon>Hexapoda</taxon>
        <taxon>Insecta</taxon>
        <taxon>Pterygota</taxon>
        <taxon>Neoptera</taxon>
        <taxon>Endopterygota</taxon>
        <taxon>Diptera</taxon>
        <taxon>Brachycera</taxon>
        <taxon>Muscomorpha</taxon>
        <taxon>Muscoidea</taxon>
        <taxon>Muscidae</taxon>
        <taxon>Musca</taxon>
    </lineage>
</organism>
<keyword evidence="3 4" id="KW-0862">Zinc</keyword>
<dbReference type="PROSITE" id="PS00518">
    <property type="entry name" value="ZF_RING_1"/>
    <property type="match status" value="1"/>
</dbReference>
<reference evidence="8" key="1">
    <citation type="submission" date="2020-05" db="UniProtKB">
        <authorList>
            <consortium name="EnsemblMetazoa"/>
        </authorList>
    </citation>
    <scope>IDENTIFICATION</scope>
    <source>
        <strain evidence="8">Aabys</strain>
    </source>
</reference>
<dbReference type="InterPro" id="IPR039971">
    <property type="entry name" value="CWC24-like"/>
</dbReference>
<dbReference type="KEGG" id="mde:101901416"/>
<dbReference type="SMART" id="SM00184">
    <property type="entry name" value="RING"/>
    <property type="match status" value="1"/>
</dbReference>
<evidence type="ECO:0000256" key="4">
    <source>
        <dbReference type="PROSITE-ProRule" id="PRU00723"/>
    </source>
</evidence>
<dbReference type="PROSITE" id="PS50089">
    <property type="entry name" value="ZF_RING_2"/>
    <property type="match status" value="1"/>
</dbReference>
<dbReference type="InterPro" id="IPR036855">
    <property type="entry name" value="Znf_CCCH_sf"/>
</dbReference>
<dbReference type="FunFam" id="3.30.40.10:FF:000045">
    <property type="entry name" value="RING finger protein 113A"/>
    <property type="match status" value="1"/>
</dbReference>
<dbReference type="Gene3D" id="4.10.1000.10">
    <property type="entry name" value="Zinc finger, CCCH-type"/>
    <property type="match status" value="1"/>
</dbReference>
<keyword evidence="2 4" id="KW-0863">Zinc-finger</keyword>
<proteinExistence type="predicted"/>
<dbReference type="PROSITE" id="PS50103">
    <property type="entry name" value="ZF_C3H1"/>
    <property type="match status" value="1"/>
</dbReference>
<dbReference type="OrthoDB" id="25761at2759"/>
<dbReference type="GO" id="GO:0034247">
    <property type="term" value="P:snoRNA splicing"/>
    <property type="evidence" value="ECO:0007669"/>
    <property type="project" value="TreeGrafter"/>
</dbReference>
<feature type="domain" description="RING-type" evidence="6">
    <location>
        <begin position="264"/>
        <end position="302"/>
    </location>
</feature>
<dbReference type="SMART" id="SM00356">
    <property type="entry name" value="ZnF_C3H1"/>
    <property type="match status" value="1"/>
</dbReference>
<dbReference type="GO" id="GO:0008270">
    <property type="term" value="F:zinc ion binding"/>
    <property type="evidence" value="ECO:0007669"/>
    <property type="project" value="UniProtKB-KW"/>
</dbReference>
<accession>A0A1I8MP48</accession>
<dbReference type="Pfam" id="PF13920">
    <property type="entry name" value="zf-C3HC4_3"/>
    <property type="match status" value="1"/>
</dbReference>
<feature type="compositionally biased region" description="Basic residues" evidence="5">
    <location>
        <begin position="14"/>
        <end position="25"/>
    </location>
</feature>
<dbReference type="InterPro" id="IPR001841">
    <property type="entry name" value="Znf_RING"/>
</dbReference>
<dbReference type="Pfam" id="PF00642">
    <property type="entry name" value="zf-CCCH"/>
    <property type="match status" value="1"/>
</dbReference>
<evidence type="ECO:0000313" key="9">
    <source>
        <dbReference type="Proteomes" id="UP001652621"/>
    </source>
</evidence>
<evidence type="ECO:0000256" key="5">
    <source>
        <dbReference type="SAM" id="MobiDB-lite"/>
    </source>
</evidence>
<dbReference type="STRING" id="7370.A0A1I8MP48"/>
<reference evidence="10" key="2">
    <citation type="submission" date="2025-04" db="UniProtKB">
        <authorList>
            <consortium name="RefSeq"/>
        </authorList>
    </citation>
    <scope>IDENTIFICATION</scope>
    <source>
        <strain evidence="10">Aabys</strain>
    </source>
</reference>
<dbReference type="Gene3D" id="3.30.40.10">
    <property type="entry name" value="Zinc/RING finger domain, C3HC4 (zinc finger)"/>
    <property type="match status" value="1"/>
</dbReference>
<protein>
    <submittedName>
        <fullName evidence="10">RING finger protein 113A</fullName>
    </submittedName>
</protein>
<evidence type="ECO:0000256" key="3">
    <source>
        <dbReference type="ARBA" id="ARBA00022833"/>
    </source>
</evidence>
<keyword evidence="9" id="KW-1185">Reference proteome</keyword>
<dbReference type="VEuPathDB" id="VectorBase:MDOMA2_007020"/>
<sequence length="339" mass="38536">MSEETASTSTSFGFKKRNIKKPAFRRKQESSNESDAGSAEEEQQQTSAVVRLEQRRKRANPNFQSTKHIKSKKERNNKDSTSSSSEESDDEKRVSVSYKSKRTAMPSGPQDQGATSVLEIDTELDRDAQAIHEKAIKVNEELEGKADDKIYRGLNNYAQYYKKKDTAAGNASSGMVRKGPIRAPAHLRATVRWDYQPDICKDYKETGYCGFGDSCKFLHDRSDYKAGWQLELDHAAQQKGECESDEDDSKYEIHSDEESLPFKCFICRQSFVNPVVTKCKHYFCEKCALEHYKKSQRCFICSQQTNGIFNPAKELIARLKNEVDEADRHGHSDSDEASD</sequence>
<dbReference type="InterPro" id="IPR013083">
    <property type="entry name" value="Znf_RING/FYVE/PHD"/>
</dbReference>
<dbReference type="InterPro" id="IPR000571">
    <property type="entry name" value="Znf_CCCH"/>
</dbReference>
<dbReference type="GO" id="GO:0005684">
    <property type="term" value="C:U2-type spliceosomal complex"/>
    <property type="evidence" value="ECO:0007669"/>
    <property type="project" value="TreeGrafter"/>
</dbReference>
<dbReference type="EnsemblMetazoa" id="MDOA007001-RA">
    <property type="protein sequence ID" value="MDOA007001-PA"/>
    <property type="gene ID" value="MDOA007001"/>
</dbReference>
<dbReference type="PANTHER" id="PTHR12930:SF0">
    <property type="entry name" value="RING FINGER PROTEIN 113B"/>
    <property type="match status" value="1"/>
</dbReference>
<evidence type="ECO:0000256" key="1">
    <source>
        <dbReference type="ARBA" id="ARBA00022723"/>
    </source>
</evidence>
<dbReference type="SUPFAM" id="SSF90229">
    <property type="entry name" value="CCCH zinc finger"/>
    <property type="match status" value="1"/>
</dbReference>
<feature type="compositionally biased region" description="Polar residues" evidence="5">
    <location>
        <begin position="1"/>
        <end position="12"/>
    </location>
</feature>
<dbReference type="SUPFAM" id="SSF57850">
    <property type="entry name" value="RING/U-box"/>
    <property type="match status" value="1"/>
</dbReference>
<evidence type="ECO:0000259" key="7">
    <source>
        <dbReference type="PROSITE" id="PS50103"/>
    </source>
</evidence>
<dbReference type="InterPro" id="IPR017907">
    <property type="entry name" value="Znf_RING_CS"/>
</dbReference>
<dbReference type="RefSeq" id="XP_005181960.1">
    <property type="nucleotide sequence ID" value="XM_005181903.3"/>
</dbReference>
<name>A0A1I8MP48_MUSDO</name>
<feature type="region of interest" description="Disordered" evidence="5">
    <location>
        <begin position="1"/>
        <end position="114"/>
    </location>
</feature>
<dbReference type="AlphaFoldDB" id="A0A1I8MP48"/>
<feature type="zinc finger region" description="C3H1-type" evidence="4">
    <location>
        <begin position="194"/>
        <end position="222"/>
    </location>
</feature>
<evidence type="ECO:0000259" key="6">
    <source>
        <dbReference type="PROSITE" id="PS50089"/>
    </source>
</evidence>
<dbReference type="PANTHER" id="PTHR12930">
    <property type="entry name" value="ZINC FINGER PROTEIN 183"/>
    <property type="match status" value="1"/>
</dbReference>
<dbReference type="eggNOG" id="KOG1813">
    <property type="taxonomic scope" value="Eukaryota"/>
</dbReference>
<dbReference type="VEuPathDB" id="VectorBase:MDOA007001"/>
<evidence type="ECO:0000313" key="10">
    <source>
        <dbReference type="RefSeq" id="XP_005181960.1"/>
    </source>
</evidence>
<evidence type="ECO:0000256" key="2">
    <source>
        <dbReference type="ARBA" id="ARBA00022771"/>
    </source>
</evidence>
<feature type="domain" description="C3H1-type" evidence="7">
    <location>
        <begin position="194"/>
        <end position="222"/>
    </location>
</feature>
<keyword evidence="1 4" id="KW-0479">Metal-binding</keyword>
<dbReference type="Proteomes" id="UP001652621">
    <property type="component" value="Unplaced"/>
</dbReference>